<sequence>MNPEQTYIIAEAGVNHNGSLDMAIELIDIAVNAQANAVKFQTFRAEALVSRAAPRADYQNKNTGDDESQYEMLKKLELDENQHRTLIDYAKSKTIEFLSTPFDLESLYLLSKTFNIRKIKVPSGEITNAPFLLEIAKNADQIILSTGMSTLSDIEAALGVIAFGFTEVGDEFPNLVKFSKAFASERGKRELRKRVTLLHATTEYPAPLQDINLNAMHTMASAFGLPVGYSDHSEGVHIPVAAVAKGACLIEKHFTLDKNLPGPDHKASLEPQELKQMIKLIREIEVAMGDGLKVPASSEWKNQKIARKSLHANRSIEADEVFSMENLTVKRPGDGIPPIQYWEYLGKKSNRSYSTDEMIRN</sequence>
<dbReference type="EMBL" id="CP033614">
    <property type="protein sequence ID" value="AYV57202.1"/>
    <property type="molecule type" value="Genomic_DNA"/>
</dbReference>
<keyword evidence="1" id="KW-0808">Transferase</keyword>
<dbReference type="PANTHER" id="PTHR42966">
    <property type="entry name" value="N-ACETYLNEURAMINATE SYNTHASE"/>
    <property type="match status" value="1"/>
</dbReference>
<accession>A0A5F1XYC7</accession>
<dbReference type="InterPro" id="IPR036732">
    <property type="entry name" value="AFP_Neu5c_C_sf"/>
</dbReference>
<dbReference type="Gene3D" id="3.90.1210.10">
    <property type="entry name" value="Antifreeze-like/N-acetylneuraminic acid synthase C-terminal domain"/>
    <property type="match status" value="1"/>
</dbReference>
<dbReference type="KEGG" id="lkm:EFP84_17930"/>
<dbReference type="InterPro" id="IPR051690">
    <property type="entry name" value="PseI-like"/>
</dbReference>
<dbReference type="AlphaFoldDB" id="A0A5F1XYC7"/>
<reference evidence="1 2" key="1">
    <citation type="submission" date="2018-11" db="EMBL/GenBank/DDBJ databases">
        <title>Complete genome sequence of Leptospira kmetyi isolate LS 001/16 from soil sample associated with a leptospirosis patient in Kelantan.</title>
        <authorList>
            <person name="Muhammad Yusoff F."/>
            <person name="Muhammad Yusoff S."/>
            <person name="Ahmad M.N."/>
            <person name="Yusof N.Y."/>
            <person name="Aziah I."/>
        </authorList>
    </citation>
    <scope>NUCLEOTIDE SEQUENCE [LARGE SCALE GENOMIC DNA]</scope>
    <source>
        <strain evidence="1 2">LS 001/16</strain>
    </source>
</reference>
<dbReference type="Pfam" id="PF03102">
    <property type="entry name" value="NeuB"/>
    <property type="match status" value="1"/>
</dbReference>
<dbReference type="InterPro" id="IPR013132">
    <property type="entry name" value="PseI/NeuA/B-like_N"/>
</dbReference>
<dbReference type="GO" id="GO:0047444">
    <property type="term" value="F:N-acylneuraminate-9-phosphate synthase activity"/>
    <property type="evidence" value="ECO:0007669"/>
    <property type="project" value="TreeGrafter"/>
</dbReference>
<dbReference type="SUPFAM" id="SSF51569">
    <property type="entry name" value="Aldolase"/>
    <property type="match status" value="1"/>
</dbReference>
<dbReference type="GO" id="GO:0050462">
    <property type="term" value="F:N-acetylneuraminate synthase activity"/>
    <property type="evidence" value="ECO:0007669"/>
    <property type="project" value="UniProtKB-EC"/>
</dbReference>
<dbReference type="PROSITE" id="PS50844">
    <property type="entry name" value="AFP_LIKE"/>
    <property type="match status" value="1"/>
</dbReference>
<dbReference type="EC" id="2.5.1.56" evidence="1"/>
<dbReference type="PANTHER" id="PTHR42966:SF1">
    <property type="entry name" value="SIALIC ACID SYNTHASE"/>
    <property type="match status" value="1"/>
</dbReference>
<dbReference type="SUPFAM" id="SSF51269">
    <property type="entry name" value="AFP III-like domain"/>
    <property type="match status" value="1"/>
</dbReference>
<name>A0A5F1XYC7_9LEPT</name>
<dbReference type="Pfam" id="PF08666">
    <property type="entry name" value="SAF"/>
    <property type="match status" value="1"/>
</dbReference>
<dbReference type="NCBIfam" id="TIGR03569">
    <property type="entry name" value="NeuB_NnaB"/>
    <property type="match status" value="1"/>
</dbReference>
<proteinExistence type="predicted"/>
<gene>
    <name evidence="1" type="primary">neuB</name>
    <name evidence="1" type="ORF">EFP84_17930</name>
</gene>
<organism evidence="1 2">
    <name type="scientific">Leptospira kmetyi</name>
    <dbReference type="NCBI Taxonomy" id="408139"/>
    <lineage>
        <taxon>Bacteria</taxon>
        <taxon>Pseudomonadati</taxon>
        <taxon>Spirochaetota</taxon>
        <taxon>Spirochaetia</taxon>
        <taxon>Leptospirales</taxon>
        <taxon>Leptospiraceae</taxon>
        <taxon>Leptospira</taxon>
    </lineage>
</organism>
<dbReference type="InterPro" id="IPR013785">
    <property type="entry name" value="Aldolase_TIM"/>
</dbReference>
<dbReference type="InterPro" id="IPR006190">
    <property type="entry name" value="SAF_AFP_Neu5Ac"/>
</dbReference>
<dbReference type="RefSeq" id="WP_123180184.1">
    <property type="nucleotide sequence ID" value="NZ_CP033614.1"/>
</dbReference>
<dbReference type="Proteomes" id="UP000276407">
    <property type="component" value="Chromosome 1"/>
</dbReference>
<dbReference type="InterPro" id="IPR013974">
    <property type="entry name" value="SAF"/>
</dbReference>
<evidence type="ECO:0000313" key="1">
    <source>
        <dbReference type="EMBL" id="AYV57202.1"/>
    </source>
</evidence>
<dbReference type="InterPro" id="IPR020007">
    <property type="entry name" value="NeuB/NeuA"/>
</dbReference>
<dbReference type="InterPro" id="IPR057736">
    <property type="entry name" value="SAF_PseI/NeuA/NeuB"/>
</dbReference>
<protein>
    <submittedName>
        <fullName evidence="1">N-acetylneuraminate synthase</fullName>
        <ecNumber evidence="1">2.5.1.56</ecNumber>
    </submittedName>
</protein>
<evidence type="ECO:0000313" key="2">
    <source>
        <dbReference type="Proteomes" id="UP000276407"/>
    </source>
</evidence>
<dbReference type="CDD" id="cd11615">
    <property type="entry name" value="SAF_NeuB_like"/>
    <property type="match status" value="1"/>
</dbReference>
<dbReference type="GO" id="GO:0016051">
    <property type="term" value="P:carbohydrate biosynthetic process"/>
    <property type="evidence" value="ECO:0007669"/>
    <property type="project" value="InterPro"/>
</dbReference>
<dbReference type="Gene3D" id="3.20.20.70">
    <property type="entry name" value="Aldolase class I"/>
    <property type="match status" value="1"/>
</dbReference>